<feature type="transmembrane region" description="Helical" evidence="1">
    <location>
        <begin position="179"/>
        <end position="199"/>
    </location>
</feature>
<keyword evidence="1" id="KW-0812">Transmembrane</keyword>
<comment type="caution">
    <text evidence="2">The sequence shown here is derived from an EMBL/GenBank/DDBJ whole genome shotgun (WGS) entry which is preliminary data.</text>
</comment>
<sequence length="200" mass="21374">MHVLERAPADCASQTSELTTLAAQQPVFPPELESLAQKHKVWFSACGPTFENAADPSFDPQAFTPSFQVWSDALATNLRRLMNACHGSQETVDAINRNPCLRDLLAQAPVIPLGPLPASEQATFTTLLTIDIPDPTPVPADPVTVTEMTTAWKTATMVVEENRTVVVDQPDQKGEGVHGVAFSLGALVVGMLAGAFVLVL</sequence>
<protein>
    <submittedName>
        <fullName evidence="2">Uncharacterized protein</fullName>
    </submittedName>
</protein>
<evidence type="ECO:0000313" key="3">
    <source>
        <dbReference type="Proteomes" id="UP001174997"/>
    </source>
</evidence>
<dbReference type="AlphaFoldDB" id="A0AA40D7K6"/>
<keyword evidence="1" id="KW-1133">Transmembrane helix</keyword>
<evidence type="ECO:0000256" key="1">
    <source>
        <dbReference type="SAM" id="Phobius"/>
    </source>
</evidence>
<dbReference type="Proteomes" id="UP001174997">
    <property type="component" value="Unassembled WGS sequence"/>
</dbReference>
<accession>A0AA40D7K6</accession>
<proteinExistence type="predicted"/>
<reference evidence="2" key="1">
    <citation type="submission" date="2023-06" db="EMBL/GenBank/DDBJ databases">
        <title>Genome-scale phylogeny and comparative genomics of the fungal order Sordariales.</title>
        <authorList>
            <consortium name="Lawrence Berkeley National Laboratory"/>
            <person name="Hensen N."/>
            <person name="Bonometti L."/>
            <person name="Westerberg I."/>
            <person name="Brannstrom I.O."/>
            <person name="Guillou S."/>
            <person name="Cros-Aarteil S."/>
            <person name="Calhoun S."/>
            <person name="Haridas S."/>
            <person name="Kuo A."/>
            <person name="Mondo S."/>
            <person name="Pangilinan J."/>
            <person name="Riley R."/>
            <person name="Labutti K."/>
            <person name="Andreopoulos B."/>
            <person name="Lipzen A."/>
            <person name="Chen C."/>
            <person name="Yanf M."/>
            <person name="Daum C."/>
            <person name="Ng V."/>
            <person name="Clum A."/>
            <person name="Steindorff A."/>
            <person name="Ohm R."/>
            <person name="Martin F."/>
            <person name="Silar P."/>
            <person name="Natvig D."/>
            <person name="Lalanne C."/>
            <person name="Gautier V."/>
            <person name="Ament-Velasquez S.L."/>
            <person name="Kruys A."/>
            <person name="Hutchinson M.I."/>
            <person name="Powell A.J."/>
            <person name="Barry K."/>
            <person name="Miller A.N."/>
            <person name="Grigoriev I.V."/>
            <person name="Debuchy R."/>
            <person name="Gladieux P."/>
            <person name="Thoren M.H."/>
            <person name="Johannesson H."/>
        </authorList>
    </citation>
    <scope>NUCLEOTIDE SEQUENCE</scope>
    <source>
        <strain evidence="2">CBS 307.81</strain>
    </source>
</reference>
<name>A0AA40D7K6_9PEZI</name>
<keyword evidence="1" id="KW-0472">Membrane</keyword>
<evidence type="ECO:0000313" key="2">
    <source>
        <dbReference type="EMBL" id="KAK0664558.1"/>
    </source>
</evidence>
<gene>
    <name evidence="2" type="ORF">QBC41DRAFT_328516</name>
</gene>
<dbReference type="EMBL" id="JAULSY010000119">
    <property type="protein sequence ID" value="KAK0664558.1"/>
    <property type="molecule type" value="Genomic_DNA"/>
</dbReference>
<organism evidence="2 3">
    <name type="scientific">Cercophora samala</name>
    <dbReference type="NCBI Taxonomy" id="330535"/>
    <lineage>
        <taxon>Eukaryota</taxon>
        <taxon>Fungi</taxon>
        <taxon>Dikarya</taxon>
        <taxon>Ascomycota</taxon>
        <taxon>Pezizomycotina</taxon>
        <taxon>Sordariomycetes</taxon>
        <taxon>Sordariomycetidae</taxon>
        <taxon>Sordariales</taxon>
        <taxon>Lasiosphaeriaceae</taxon>
        <taxon>Cercophora</taxon>
    </lineage>
</organism>
<keyword evidence="3" id="KW-1185">Reference proteome</keyword>